<dbReference type="PANTHER" id="PTHR30605:SF0">
    <property type="entry name" value="ANHYDRO-N-ACETYLMURAMIC ACID KINASE"/>
    <property type="match status" value="1"/>
</dbReference>
<accession>E0XWS6</accession>
<dbReference type="GO" id="GO:0008237">
    <property type="term" value="F:metallopeptidase activity"/>
    <property type="evidence" value="ECO:0007669"/>
    <property type="project" value="UniProtKB-KW"/>
</dbReference>
<reference evidence="2" key="1">
    <citation type="journal article" date="2011" name="Environ. Microbiol.">
        <title>Time-series analyses of Monterey Bay coastal microbial picoplankton using a 'genome proxy' microarray.</title>
        <authorList>
            <person name="Rich V.I."/>
            <person name="Pham V.D."/>
            <person name="Eppley J."/>
            <person name="Shi Y."/>
            <person name="DeLong E.F."/>
        </authorList>
    </citation>
    <scope>NUCLEOTIDE SEQUENCE</scope>
</reference>
<dbReference type="SUPFAM" id="SSF53067">
    <property type="entry name" value="Actin-like ATPase domain"/>
    <property type="match status" value="1"/>
</dbReference>
<keyword evidence="2" id="KW-0482">Metalloprotease</keyword>
<comment type="pathway">
    <text evidence="1">Amino-sugar metabolism; 1,6-anhydro-N-acetylmuramate degradation.</text>
</comment>
<dbReference type="Gene3D" id="3.30.420.40">
    <property type="match status" value="2"/>
</dbReference>
<gene>
    <name evidence="1" type="primary">anmK</name>
</gene>
<dbReference type="GO" id="GO:0097175">
    <property type="term" value="P:1,6-anhydro-N-acetyl-beta-muramic acid catabolic process"/>
    <property type="evidence" value="ECO:0007669"/>
    <property type="project" value="UniProtKB-UniRule"/>
</dbReference>
<dbReference type="EC" id="2.7.1.170" evidence="1"/>
<evidence type="ECO:0000313" key="2">
    <source>
        <dbReference type="EMBL" id="ADI18867.1"/>
    </source>
</evidence>
<dbReference type="PANTHER" id="PTHR30605">
    <property type="entry name" value="ANHYDRO-N-ACETYLMURAMIC ACID KINASE"/>
    <property type="match status" value="1"/>
</dbReference>
<sequence length="373" mass="40914">MANKKNIYIGLMTGTSIDAIDAVAVRFLNNSIDLIGTKTYQFQTETVKSIRSLCQLESVSLNQYSELDNDLGKLFAEAVRELMDLHDLQPSQICAIGCHGQTVKHHPNNDKMGFSIQLGNPNILAVETECRVVSDFRRADIALGGQGAPLAPAFHKFCFGSEEENRVIVNIGGIANITFLPKSGHIQGFDTGPGNTLLDLWCRKHINKPFDNEGSWAATGDIDINLLQSFKSEKYFKTKPPKSTGTEEFNLSFIEKHCSDSNSQTVDIQATLTELTAQTIADSISTLPEPVDKVYICGGGCHNTFLVSRLAKSLKQNNIDAPLSTEYLKIDPKWVEASAFAWLAKQRLELKAASIPEVTGAKRSAILGAVYFP</sequence>
<comment type="catalytic activity">
    <reaction evidence="1">
        <text>1,6-anhydro-N-acetyl-beta-muramate + ATP + H2O = N-acetyl-D-muramate 6-phosphate + ADP + H(+)</text>
        <dbReference type="Rhea" id="RHEA:24952"/>
        <dbReference type="ChEBI" id="CHEBI:15377"/>
        <dbReference type="ChEBI" id="CHEBI:15378"/>
        <dbReference type="ChEBI" id="CHEBI:30616"/>
        <dbReference type="ChEBI" id="CHEBI:58690"/>
        <dbReference type="ChEBI" id="CHEBI:58722"/>
        <dbReference type="ChEBI" id="CHEBI:456216"/>
        <dbReference type="EC" id="2.7.1.170"/>
    </reaction>
</comment>
<comment type="function">
    <text evidence="1">Catalyzes the specific phosphorylation of 1,6-anhydro-N-acetylmuramic acid (anhMurNAc) with the simultaneous cleavage of the 1,6-anhydro ring, generating MurNAc-6-P. Is required for the utilization of anhMurNAc either imported from the medium or derived from its own cell wall murein, and thus plays a role in cell wall recycling.</text>
</comment>
<dbReference type="UniPathway" id="UPA00343"/>
<dbReference type="Pfam" id="PF03702">
    <property type="entry name" value="AnmK"/>
    <property type="match status" value="1"/>
</dbReference>
<dbReference type="UniPathway" id="UPA00544"/>
<dbReference type="CDD" id="cd24050">
    <property type="entry name" value="ASKHA_NBD_ANMK"/>
    <property type="match status" value="1"/>
</dbReference>
<comment type="pathway">
    <text evidence="1">Cell wall biogenesis; peptidoglycan recycling.</text>
</comment>
<dbReference type="GO" id="GO:0005524">
    <property type="term" value="F:ATP binding"/>
    <property type="evidence" value="ECO:0007669"/>
    <property type="project" value="UniProtKB-UniRule"/>
</dbReference>
<dbReference type="NCBIfam" id="NF007139">
    <property type="entry name" value="PRK09585.1-3"/>
    <property type="match status" value="1"/>
</dbReference>
<dbReference type="GO" id="GO:0016773">
    <property type="term" value="F:phosphotransferase activity, alcohol group as acceptor"/>
    <property type="evidence" value="ECO:0007669"/>
    <property type="project" value="UniProtKB-UniRule"/>
</dbReference>
<keyword evidence="1" id="KW-0119">Carbohydrate metabolism</keyword>
<dbReference type="HAMAP" id="MF_01270">
    <property type="entry name" value="AnhMurNAc_kinase"/>
    <property type="match status" value="1"/>
</dbReference>
<dbReference type="EMBL" id="GU474902">
    <property type="protein sequence ID" value="ADI18867.1"/>
    <property type="molecule type" value="Genomic_DNA"/>
</dbReference>
<feature type="binding site" evidence="1">
    <location>
        <begin position="14"/>
        <end position="21"/>
    </location>
    <ligand>
        <name>ATP</name>
        <dbReference type="ChEBI" id="CHEBI:30616"/>
    </ligand>
</feature>
<protein>
    <recommendedName>
        <fullName evidence="1">Anhydro-N-acetylmuramic acid kinase</fullName>
        <ecNumber evidence="1">2.7.1.170</ecNumber>
    </recommendedName>
    <alternativeName>
        <fullName evidence="1">AnhMurNAc kinase</fullName>
    </alternativeName>
</protein>
<name>E0XWS6_9GAMM</name>
<dbReference type="InterPro" id="IPR005338">
    <property type="entry name" value="Anhydro_N_Ac-Mur_kinase"/>
</dbReference>
<organism evidence="2">
    <name type="scientific">uncultured Pseudomonadales bacterium HF0010_05E14</name>
    <dbReference type="NCBI Taxonomy" id="710778"/>
    <lineage>
        <taxon>Bacteria</taxon>
        <taxon>Pseudomonadati</taxon>
        <taxon>Pseudomonadota</taxon>
        <taxon>Gammaproteobacteria</taxon>
        <taxon>Pseudomonadales</taxon>
        <taxon>environmental samples</taxon>
    </lineage>
</organism>
<evidence type="ECO:0000256" key="1">
    <source>
        <dbReference type="HAMAP-Rule" id="MF_01270"/>
    </source>
</evidence>
<keyword evidence="1" id="KW-0808">Transferase</keyword>
<dbReference type="InterPro" id="IPR043129">
    <property type="entry name" value="ATPase_NBD"/>
</dbReference>
<keyword evidence="2" id="KW-0645">Protease</keyword>
<dbReference type="GO" id="GO:0006508">
    <property type="term" value="P:proteolysis"/>
    <property type="evidence" value="ECO:0007669"/>
    <property type="project" value="UniProtKB-KW"/>
</dbReference>
<proteinExistence type="inferred from homology"/>
<keyword evidence="2" id="KW-0378">Hydrolase</keyword>
<comment type="similarity">
    <text evidence="1">Belongs to the anhydro-N-acetylmuramic acid kinase family.</text>
</comment>
<dbReference type="GO" id="GO:0006040">
    <property type="term" value="P:amino sugar metabolic process"/>
    <property type="evidence" value="ECO:0007669"/>
    <property type="project" value="InterPro"/>
</dbReference>
<dbReference type="GO" id="GO:0009254">
    <property type="term" value="P:peptidoglycan turnover"/>
    <property type="evidence" value="ECO:0007669"/>
    <property type="project" value="UniProtKB-UniRule"/>
</dbReference>
<keyword evidence="1" id="KW-0418">Kinase</keyword>
<dbReference type="GO" id="GO:0016301">
    <property type="term" value="F:kinase activity"/>
    <property type="evidence" value="ECO:0007669"/>
    <property type="project" value="UniProtKB-KW"/>
</dbReference>
<dbReference type="AlphaFoldDB" id="E0XWS6"/>
<keyword evidence="1" id="KW-0067">ATP-binding</keyword>
<keyword evidence="1" id="KW-0547">Nucleotide-binding</keyword>